<evidence type="ECO:0000313" key="3">
    <source>
        <dbReference type="WBParaSite" id="EVEC_0000363401-mRNA-1"/>
    </source>
</evidence>
<protein>
    <submittedName>
        <fullName evidence="3">Mab-21 domain-containing protein</fullName>
    </submittedName>
</protein>
<sequence length="300" mass="34355">MNGWESLELQQARTENADHRLKIRRTIADLLVERALPVWFFGNFLENNSGHWSSLQYGFAGVSYLDITIGSAISRHMNCFPNDIMISVHDVLGTWGGEKKELCDGMLRYSLKDVVWNTTVRVKQICQRTIHVIFDTRLCTVNCPVTVEPTKAGRDICFTEHSLQEIDAYNPNNDTAISRPDETTVREKELLFASHSEMWLSSFQLKSCKFYPKNCCTLDFSKVLAILLYRHLLRRQHMPWQAYEGKGFKTLAGHSFHLRFSLFNKIMQDCAFCQLAGGVIKCEASQTVQSLANWGIDPFS</sequence>
<accession>A0A0N4V121</accession>
<dbReference type="WBParaSite" id="EVEC_0000363401-mRNA-1">
    <property type="protein sequence ID" value="EVEC_0000363401-mRNA-1"/>
    <property type="gene ID" value="EVEC_0000363401"/>
</dbReference>
<proteinExistence type="predicted"/>
<reference evidence="1 2" key="2">
    <citation type="submission" date="2018-10" db="EMBL/GenBank/DDBJ databases">
        <authorList>
            <consortium name="Pathogen Informatics"/>
        </authorList>
    </citation>
    <scope>NUCLEOTIDE SEQUENCE [LARGE SCALE GENOMIC DNA]</scope>
</reference>
<dbReference type="Proteomes" id="UP000274131">
    <property type="component" value="Unassembled WGS sequence"/>
</dbReference>
<organism evidence="3">
    <name type="scientific">Enterobius vermicularis</name>
    <name type="common">Human pinworm</name>
    <dbReference type="NCBI Taxonomy" id="51028"/>
    <lineage>
        <taxon>Eukaryota</taxon>
        <taxon>Metazoa</taxon>
        <taxon>Ecdysozoa</taxon>
        <taxon>Nematoda</taxon>
        <taxon>Chromadorea</taxon>
        <taxon>Rhabditida</taxon>
        <taxon>Spirurina</taxon>
        <taxon>Oxyuridomorpha</taxon>
        <taxon>Oxyuroidea</taxon>
        <taxon>Oxyuridae</taxon>
        <taxon>Enterobius</taxon>
    </lineage>
</organism>
<gene>
    <name evidence="1" type="ORF">EVEC_LOCUS3342</name>
</gene>
<evidence type="ECO:0000313" key="1">
    <source>
        <dbReference type="EMBL" id="VDD88199.1"/>
    </source>
</evidence>
<dbReference type="AlphaFoldDB" id="A0A0N4V121"/>
<keyword evidence="2" id="KW-1185">Reference proteome</keyword>
<reference evidence="3" key="1">
    <citation type="submission" date="2017-02" db="UniProtKB">
        <authorList>
            <consortium name="WormBaseParasite"/>
        </authorList>
    </citation>
    <scope>IDENTIFICATION</scope>
</reference>
<dbReference type="EMBL" id="UXUI01007571">
    <property type="protein sequence ID" value="VDD88199.1"/>
    <property type="molecule type" value="Genomic_DNA"/>
</dbReference>
<name>A0A0N4V121_ENTVE</name>
<evidence type="ECO:0000313" key="2">
    <source>
        <dbReference type="Proteomes" id="UP000274131"/>
    </source>
</evidence>